<organism evidence="2 3">
    <name type="scientific">Nonomuraea longispora</name>
    <dbReference type="NCBI Taxonomy" id="1848320"/>
    <lineage>
        <taxon>Bacteria</taxon>
        <taxon>Bacillati</taxon>
        <taxon>Actinomycetota</taxon>
        <taxon>Actinomycetes</taxon>
        <taxon>Streptosporangiales</taxon>
        <taxon>Streptosporangiaceae</taxon>
        <taxon>Nonomuraea</taxon>
    </lineage>
</organism>
<keyword evidence="3" id="KW-1185">Reference proteome</keyword>
<keyword evidence="1" id="KW-0732">Signal</keyword>
<dbReference type="Proteomes" id="UP000295157">
    <property type="component" value="Unassembled WGS sequence"/>
</dbReference>
<feature type="signal peptide" evidence="1">
    <location>
        <begin position="1"/>
        <end position="25"/>
    </location>
</feature>
<dbReference type="AlphaFoldDB" id="A0A4R4N9P5"/>
<dbReference type="OrthoDB" id="3542883at2"/>
<name>A0A4R4N9P5_9ACTN</name>
<dbReference type="RefSeq" id="WP_132334354.1">
    <property type="nucleotide sequence ID" value="NZ_SMJZ01000080.1"/>
</dbReference>
<protein>
    <submittedName>
        <fullName evidence="2">Uncharacterized protein</fullName>
    </submittedName>
</protein>
<dbReference type="EMBL" id="SMJZ01000080">
    <property type="protein sequence ID" value="TDC04864.1"/>
    <property type="molecule type" value="Genomic_DNA"/>
</dbReference>
<gene>
    <name evidence="2" type="ORF">E1267_21320</name>
</gene>
<evidence type="ECO:0000256" key="1">
    <source>
        <dbReference type="SAM" id="SignalP"/>
    </source>
</evidence>
<evidence type="ECO:0000313" key="3">
    <source>
        <dbReference type="Proteomes" id="UP000295157"/>
    </source>
</evidence>
<reference evidence="2 3" key="1">
    <citation type="submission" date="2019-02" db="EMBL/GenBank/DDBJ databases">
        <title>Draft genome sequences of novel Actinobacteria.</title>
        <authorList>
            <person name="Sahin N."/>
            <person name="Ay H."/>
            <person name="Saygin H."/>
        </authorList>
    </citation>
    <scope>NUCLEOTIDE SEQUENCE [LARGE SCALE GENOMIC DNA]</scope>
    <source>
        <strain evidence="2 3">KC201</strain>
    </source>
</reference>
<sequence>MMRRILAGAAIAGFMLGFSATSASADVPNPYNKGKQILSQLSLVDDLTLLNDVGNDSVKYIDVLTAGHLQDIDLSLLSNQESVGDDN</sequence>
<comment type="caution">
    <text evidence="2">The sequence shown here is derived from an EMBL/GenBank/DDBJ whole genome shotgun (WGS) entry which is preliminary data.</text>
</comment>
<feature type="chain" id="PRO_5020467152" evidence="1">
    <location>
        <begin position="26"/>
        <end position="87"/>
    </location>
</feature>
<evidence type="ECO:0000313" key="2">
    <source>
        <dbReference type="EMBL" id="TDC04864.1"/>
    </source>
</evidence>
<accession>A0A4R4N9P5</accession>
<proteinExistence type="predicted"/>